<evidence type="ECO:0000313" key="3">
    <source>
        <dbReference type="Proteomes" id="UP000824264"/>
    </source>
</evidence>
<proteinExistence type="predicted"/>
<comment type="caution">
    <text evidence="2">The sequence shown here is derived from an EMBL/GenBank/DDBJ whole genome shotgun (WGS) entry which is preliminary data.</text>
</comment>
<keyword evidence="1" id="KW-0812">Transmembrane</keyword>
<reference evidence="2" key="1">
    <citation type="journal article" date="2021" name="PeerJ">
        <title>Extensive microbial diversity within the chicken gut microbiome revealed by metagenomics and culture.</title>
        <authorList>
            <person name="Gilroy R."/>
            <person name="Ravi A."/>
            <person name="Getino M."/>
            <person name="Pursley I."/>
            <person name="Horton D.L."/>
            <person name="Alikhan N.F."/>
            <person name="Baker D."/>
            <person name="Gharbi K."/>
            <person name="Hall N."/>
            <person name="Watson M."/>
            <person name="Adriaenssens E.M."/>
            <person name="Foster-Nyarko E."/>
            <person name="Jarju S."/>
            <person name="Secka A."/>
            <person name="Antonio M."/>
            <person name="Oren A."/>
            <person name="Chaudhuri R.R."/>
            <person name="La Ragione R."/>
            <person name="Hildebrand F."/>
            <person name="Pallen M.J."/>
        </authorList>
    </citation>
    <scope>NUCLEOTIDE SEQUENCE</scope>
    <source>
        <strain evidence="2">ChiSxjej5B17-1746</strain>
    </source>
</reference>
<organism evidence="2 3">
    <name type="scientific">Candidatus Bilophila faecipullorum</name>
    <dbReference type="NCBI Taxonomy" id="2838482"/>
    <lineage>
        <taxon>Bacteria</taxon>
        <taxon>Pseudomonadati</taxon>
        <taxon>Thermodesulfobacteriota</taxon>
        <taxon>Desulfovibrionia</taxon>
        <taxon>Desulfovibrionales</taxon>
        <taxon>Desulfovibrionaceae</taxon>
        <taxon>Bilophila</taxon>
    </lineage>
</organism>
<keyword evidence="1" id="KW-1133">Transmembrane helix</keyword>
<accession>A0A9D1R0F7</accession>
<evidence type="ECO:0000256" key="1">
    <source>
        <dbReference type="SAM" id="Phobius"/>
    </source>
</evidence>
<name>A0A9D1R0F7_9BACT</name>
<evidence type="ECO:0000313" key="2">
    <source>
        <dbReference type="EMBL" id="HIW78670.1"/>
    </source>
</evidence>
<dbReference type="EMBL" id="DXGI01000218">
    <property type="protein sequence ID" value="HIW78670.1"/>
    <property type="molecule type" value="Genomic_DNA"/>
</dbReference>
<sequence>MKERTVDIVTAALIAGLGLLMRAQLAGIPPEGVLFPLSVIYLLMGCAVLLAARALFSRADAPSFFGDVPPLRWCLVTAIFVLEVLGAMYVSFKVSMGLGLFAMLMVLTPRRTGRSLFVNILFTAAFLLFFQLFFTDVMHIYFPEPFFG</sequence>
<feature type="transmembrane region" description="Helical" evidence="1">
    <location>
        <begin position="120"/>
        <end position="142"/>
    </location>
</feature>
<evidence type="ECO:0008006" key="4">
    <source>
        <dbReference type="Google" id="ProtNLM"/>
    </source>
</evidence>
<protein>
    <recommendedName>
        <fullName evidence="4">Tripartite tricarboxylate transporter TctB family protein</fullName>
    </recommendedName>
</protein>
<dbReference type="AlphaFoldDB" id="A0A9D1R0F7"/>
<feature type="transmembrane region" description="Helical" evidence="1">
    <location>
        <begin position="33"/>
        <end position="52"/>
    </location>
</feature>
<feature type="transmembrane region" description="Helical" evidence="1">
    <location>
        <begin position="64"/>
        <end position="82"/>
    </location>
</feature>
<gene>
    <name evidence="2" type="ORF">H9874_05955</name>
</gene>
<dbReference type="Proteomes" id="UP000824264">
    <property type="component" value="Unassembled WGS sequence"/>
</dbReference>
<reference evidence="2" key="2">
    <citation type="submission" date="2021-04" db="EMBL/GenBank/DDBJ databases">
        <authorList>
            <person name="Gilroy R."/>
        </authorList>
    </citation>
    <scope>NUCLEOTIDE SEQUENCE</scope>
    <source>
        <strain evidence="2">ChiSxjej5B17-1746</strain>
    </source>
</reference>
<keyword evidence="1" id="KW-0472">Membrane</keyword>